<dbReference type="RefSeq" id="WP_343990224.1">
    <property type="nucleotide sequence ID" value="NZ_BAAALG010000001.1"/>
</dbReference>
<dbReference type="InterPro" id="IPR001303">
    <property type="entry name" value="Aldolase_II/adducin_N"/>
</dbReference>
<evidence type="ECO:0000313" key="4">
    <source>
        <dbReference type="Proteomes" id="UP001501581"/>
    </source>
</evidence>
<organism evidence="3 4">
    <name type="scientific">Nocardioides dubius</name>
    <dbReference type="NCBI Taxonomy" id="317019"/>
    <lineage>
        <taxon>Bacteria</taxon>
        <taxon>Bacillati</taxon>
        <taxon>Actinomycetota</taxon>
        <taxon>Actinomycetes</taxon>
        <taxon>Propionibacteriales</taxon>
        <taxon>Nocardioidaceae</taxon>
        <taxon>Nocardioides</taxon>
    </lineage>
</organism>
<dbReference type="Gene3D" id="3.40.225.10">
    <property type="entry name" value="Class II aldolase/adducin N-terminal domain"/>
    <property type="match status" value="1"/>
</dbReference>
<dbReference type="PANTHER" id="PTHR10672">
    <property type="entry name" value="ADDUCIN"/>
    <property type="match status" value="1"/>
</dbReference>
<comment type="similarity">
    <text evidence="1">Belongs to the aldolase class II family.</text>
</comment>
<dbReference type="SUPFAM" id="SSF53639">
    <property type="entry name" value="AraD/HMP-PK domain-like"/>
    <property type="match status" value="1"/>
</dbReference>
<comment type="caution">
    <text evidence="3">The sequence shown here is derived from an EMBL/GenBank/DDBJ whole genome shotgun (WGS) entry which is preliminary data.</text>
</comment>
<evidence type="ECO:0000259" key="2">
    <source>
        <dbReference type="SMART" id="SM01007"/>
    </source>
</evidence>
<gene>
    <name evidence="3" type="ORF">GCM10009668_01420</name>
</gene>
<evidence type="ECO:0000313" key="3">
    <source>
        <dbReference type="EMBL" id="GAA1090547.1"/>
    </source>
</evidence>
<protein>
    <recommendedName>
        <fullName evidence="2">Class II aldolase/adducin N-terminal domain-containing protein</fullName>
    </recommendedName>
</protein>
<dbReference type="Proteomes" id="UP001501581">
    <property type="component" value="Unassembled WGS sequence"/>
</dbReference>
<dbReference type="EMBL" id="BAAALG010000001">
    <property type="protein sequence ID" value="GAA1090547.1"/>
    <property type="molecule type" value="Genomic_DNA"/>
</dbReference>
<accession>A0ABN1TJW1</accession>
<reference evidence="3 4" key="1">
    <citation type="journal article" date="2019" name="Int. J. Syst. Evol. Microbiol.">
        <title>The Global Catalogue of Microorganisms (GCM) 10K type strain sequencing project: providing services to taxonomists for standard genome sequencing and annotation.</title>
        <authorList>
            <consortium name="The Broad Institute Genomics Platform"/>
            <consortium name="The Broad Institute Genome Sequencing Center for Infectious Disease"/>
            <person name="Wu L."/>
            <person name="Ma J."/>
        </authorList>
    </citation>
    <scope>NUCLEOTIDE SEQUENCE [LARGE SCALE GENOMIC DNA]</scope>
    <source>
        <strain evidence="3 4">JCM 13008</strain>
    </source>
</reference>
<dbReference type="SMART" id="SM01007">
    <property type="entry name" value="Aldolase_II"/>
    <property type="match status" value="1"/>
</dbReference>
<name>A0ABN1TJW1_9ACTN</name>
<keyword evidence="4" id="KW-1185">Reference proteome</keyword>
<feature type="domain" description="Class II aldolase/adducin N-terminal" evidence="2">
    <location>
        <begin position="38"/>
        <end position="216"/>
    </location>
</feature>
<proteinExistence type="inferred from homology"/>
<dbReference type="InterPro" id="IPR051017">
    <property type="entry name" value="Aldolase-II_Adducin_sf"/>
</dbReference>
<dbReference type="PANTHER" id="PTHR10672:SF3">
    <property type="entry name" value="PROTEIN HU-LI TAI SHAO"/>
    <property type="match status" value="1"/>
</dbReference>
<sequence>MTNSTATFHEDPVRRGGLDVWAPSVMPQVTEKELTDEQRLAIAFRLLAREGFSENMAGHITWQRPGETDMLVNPWGLWWSEVGASDICVVDEDASVVSGRWDVTPAIHIHTELHRMREDARVVVHNHPYYVCVLAAIGKLPELVHQTGSMYLDDLVFVEEYGGEIDTPLLAQELAEQIGDAKVAVLANHGVIVTGADVTEATYRAASFERACKLAYDVMVSGFTPLQMPRGAMLGMKESLLERAAEVYWGGATRSLLRSEPEVLA</sequence>
<dbReference type="InterPro" id="IPR036409">
    <property type="entry name" value="Aldolase_II/adducin_N_sf"/>
</dbReference>
<dbReference type="Pfam" id="PF00596">
    <property type="entry name" value="Aldolase_II"/>
    <property type="match status" value="1"/>
</dbReference>
<evidence type="ECO:0000256" key="1">
    <source>
        <dbReference type="ARBA" id="ARBA00037961"/>
    </source>
</evidence>